<accession>A0A2T4DR56</accession>
<dbReference type="InterPro" id="IPR038726">
    <property type="entry name" value="PDDEXK_AddAB-type"/>
</dbReference>
<evidence type="ECO:0000313" key="2">
    <source>
        <dbReference type="EMBL" id="PTB96301.1"/>
    </source>
</evidence>
<protein>
    <submittedName>
        <fullName evidence="2">PD-(D/E)XK nuclease family protein</fullName>
    </submittedName>
</protein>
<proteinExistence type="predicted"/>
<evidence type="ECO:0000313" key="3">
    <source>
        <dbReference type="Proteomes" id="UP000240608"/>
    </source>
</evidence>
<feature type="domain" description="PD-(D/E)XK endonuclease-like" evidence="1">
    <location>
        <begin position="654"/>
        <end position="939"/>
    </location>
</feature>
<dbReference type="EMBL" id="PYVU01000057">
    <property type="protein sequence ID" value="PTB96301.1"/>
    <property type="molecule type" value="Genomic_DNA"/>
</dbReference>
<dbReference type="InterPro" id="IPR011335">
    <property type="entry name" value="Restrct_endonuc-II-like"/>
</dbReference>
<name>A0A2T4DR56_9BACT</name>
<sequence length="940" mass="108609">MADTFLEEIAKKIYGELGEEIASWQVIFPNRRAGLFFNRALRKMISKPIWAPEVMAIEDFVKQQSDFVVPDQLSLVFSLHEVFQKHSPFKENFEQFYFWGDLLVKDFNDVDHYLADARPLFSNLSEWKQLANTDFLLPEQITLIERFWKSFEAKPKEAQEKFRRNWDILFPVYKDFKAKLEAEGKAYNGMLYREFTDQLRTGKLEITGKLIFAGFNALTKAEEFIISEAVKRGAKVFWDMDTYYAEPNEIAQEAGNFFREYAKHTILSKTFPHEIPSRIIDETPEIKVTEVKGNIAQAKFLGQLLNEVDLSSPEKTAIILGDESLLFPVLYALPEKISKINVTMGYPLRFASIYQLMNACLYLQKNSRAEKSMLSFNHRDVLKVLKHPFVGNLMGEAAPLTINKIETQNIIRVTQLDLESPEHPLSQLIFKDASDNFFTYLKQILQFVHEEKLDATEQEFIAEIFKHISQLEKIIDQFKLVLDVNAFIRLFNRIMQSLRVPFSGEPLEGLQIMGVLESRNLDFENVYFLSMSEDNFPGSANSQSFIPYNIRKAYGLPTLEQRDAIYAYLFYRLLQRSKKLHLMYNSDNSGGKGGEPSRYLLQLQYELGLSSDKFQLQVLNQNPQAARALPITIEKDDKIQAILRQYCEPGKRKLSASALKTYLNCRLQFYFRYIAGLKEKEEVSEELDAADFGNILHHVMEDLYKPVLGEELTADRILSFKKKSMALIEEEFQKLYGKEGEKFEFEGRNIIIRDVVKRMVDQILDYDATLGPITILEVEEDGKYVVEFPLNGQLSVFLYGTIDRLDQLGDKIRVIDYKSGGDEVKFPDVPSLFDRDHPRRNGAAMQTLMYAYLFLKKSGISRGKVLTPGLYNGKGLFTANFSETLKMGKDELTNALPLMDEFETGLQHMLSEIFVSDQPFDQTDKLENCQYCEFKTICNR</sequence>
<dbReference type="Gene3D" id="3.90.320.10">
    <property type="match status" value="1"/>
</dbReference>
<organism evidence="2 3">
    <name type="scientific">Marivirga lumbricoides</name>
    <dbReference type="NCBI Taxonomy" id="1046115"/>
    <lineage>
        <taxon>Bacteria</taxon>
        <taxon>Pseudomonadati</taxon>
        <taxon>Bacteroidota</taxon>
        <taxon>Cytophagia</taxon>
        <taxon>Cytophagales</taxon>
        <taxon>Marivirgaceae</taxon>
        <taxon>Marivirga</taxon>
    </lineage>
</organism>
<dbReference type="SUPFAM" id="SSF52540">
    <property type="entry name" value="P-loop containing nucleoside triphosphate hydrolases"/>
    <property type="match status" value="1"/>
</dbReference>
<comment type="caution">
    <text evidence="2">The sequence shown here is derived from an EMBL/GenBank/DDBJ whole genome shotgun (WGS) entry which is preliminary data.</text>
</comment>
<gene>
    <name evidence="2" type="ORF">C9994_08020</name>
</gene>
<reference evidence="2 3" key="1">
    <citation type="submission" date="2018-03" db="EMBL/GenBank/DDBJ databases">
        <title>Cross-interface Injection: A General Nanoliter Liquid Handling Method Applied to Single Cells Genome Amplification Automated Nanoliter Liquid Handling Applied to Single Cell Multiple Displacement Amplification.</title>
        <authorList>
            <person name="Yun J."/>
            <person name="Xu P."/>
            <person name="Xu J."/>
            <person name="Dai X."/>
            <person name="Wang Y."/>
            <person name="Zheng X."/>
            <person name="Cao C."/>
            <person name="Yi Q."/>
            <person name="Zhu Y."/>
            <person name="Wang L."/>
            <person name="Dong Z."/>
            <person name="Huang Y."/>
            <person name="Huang L."/>
            <person name="Du W."/>
        </authorList>
    </citation>
    <scope>NUCLEOTIDE SEQUENCE [LARGE SCALE GENOMIC DNA]</scope>
    <source>
        <strain evidence="2 3">Z-D1-2</strain>
    </source>
</reference>
<dbReference type="Proteomes" id="UP000240608">
    <property type="component" value="Unassembled WGS sequence"/>
</dbReference>
<dbReference type="SUPFAM" id="SSF52980">
    <property type="entry name" value="Restriction endonuclease-like"/>
    <property type="match status" value="1"/>
</dbReference>
<dbReference type="AlphaFoldDB" id="A0A2T4DR56"/>
<evidence type="ECO:0000259" key="1">
    <source>
        <dbReference type="Pfam" id="PF12705"/>
    </source>
</evidence>
<dbReference type="InterPro" id="IPR011604">
    <property type="entry name" value="PDDEXK-like_dom_sf"/>
</dbReference>
<dbReference type="InterPro" id="IPR027417">
    <property type="entry name" value="P-loop_NTPase"/>
</dbReference>
<dbReference type="Pfam" id="PF12705">
    <property type="entry name" value="PDDEXK_1"/>
    <property type="match status" value="1"/>
</dbReference>